<dbReference type="Gene3D" id="1.25.10.10">
    <property type="entry name" value="Leucine-rich Repeat Variant"/>
    <property type="match status" value="1"/>
</dbReference>
<gene>
    <name evidence="1" type="ORF">LAQU0_S01e05468g</name>
</gene>
<evidence type="ECO:0000313" key="2">
    <source>
        <dbReference type="Proteomes" id="UP000236544"/>
    </source>
</evidence>
<protein>
    <submittedName>
        <fullName evidence="1">LAQU0S01e05468g1_1</fullName>
    </submittedName>
</protein>
<dbReference type="PANTHER" id="PTHR10957">
    <property type="entry name" value="RAP1 GTPASE-GDP DISSOCIATION STIMULATOR 1"/>
    <property type="match status" value="1"/>
</dbReference>
<organism evidence="1 2">
    <name type="scientific">Lachancea quebecensis</name>
    <dbReference type="NCBI Taxonomy" id="1654605"/>
    <lineage>
        <taxon>Eukaryota</taxon>
        <taxon>Fungi</taxon>
        <taxon>Dikarya</taxon>
        <taxon>Ascomycota</taxon>
        <taxon>Saccharomycotina</taxon>
        <taxon>Saccharomycetes</taxon>
        <taxon>Saccharomycetales</taxon>
        <taxon>Saccharomycetaceae</taxon>
        <taxon>Lachancea</taxon>
    </lineage>
</organism>
<dbReference type="InterPro" id="IPR040144">
    <property type="entry name" value="RAP1GDS1"/>
</dbReference>
<proteinExistence type="predicted"/>
<dbReference type="InterPro" id="IPR011989">
    <property type="entry name" value="ARM-like"/>
</dbReference>
<evidence type="ECO:0000313" key="1">
    <source>
        <dbReference type="EMBL" id="CUS20387.1"/>
    </source>
</evidence>
<dbReference type="OrthoDB" id="4059796at2759"/>
<reference evidence="2" key="1">
    <citation type="submission" date="2015-10" db="EMBL/GenBank/DDBJ databases">
        <authorList>
            <person name="Devillers H."/>
        </authorList>
    </citation>
    <scope>NUCLEOTIDE SEQUENCE [LARGE SCALE GENOMIC DNA]</scope>
</reference>
<name>A0A0P1KM01_9SACH</name>
<keyword evidence="2" id="KW-1185">Reference proteome</keyword>
<dbReference type="GO" id="GO:0005085">
    <property type="term" value="F:guanyl-nucleotide exchange factor activity"/>
    <property type="evidence" value="ECO:0007669"/>
    <property type="project" value="InterPro"/>
</dbReference>
<dbReference type="AlphaFoldDB" id="A0A0P1KM01"/>
<sequence length="607" mass="67856">MDFENVLFKLEPILSSSSIVQIVQDEELCSRCVSVLDELAVQLRSPANRDIIRESGVLNKLLTLFKDGLQQLVEPDAPTANWLVLAAELTRCIANCVADNDNNRAEFCTIAMESTEIFRVNFPKIFKLTNANTERVSDLQFKSLALIKNFCLDNEIYLRECSHILTIPLVNLLHSRDLEEFDEHALDILVMTTDLLSDFVEFSLSSITPKELLIMASLLAQISPSIKEQLAEEQITNRDTDEGVSEEDSEEADPFLELAQSLAQCIERVVSQNETLDLSSSGSTHELQQLLLQSLGSTESKNAFENKLIMMRRLLFIIGLISANVTNTNVQDQTMCYATLLQPDGLYVKAAALIVLSNSISSRETADQVSSNISLGQIIHVCKEFKDPMQFQGLLDIMKKLLNLTTVYDLTDEDLKLLFAELRICHDQCQLYQDVSPLLDALLSKFAAVCPGSLLLKHFSDPNLKTLIMQRDGIPACILIDKFVVGDRNPAKHILADLWASAFRFQELSKISTPHLFQLLKSLGIYLRSVDGNDTNIVFKQHSSQLVTLLTAVVPMSTNTDSASKSIYNNARFVAGMTLNLLNSEQLTDDEFRLRDLAKQLLAPIES</sequence>
<accession>A0A0P1KM01</accession>
<dbReference type="EMBL" id="LN890560">
    <property type="protein sequence ID" value="CUS20387.1"/>
    <property type="molecule type" value="Genomic_DNA"/>
</dbReference>
<dbReference type="Proteomes" id="UP000236544">
    <property type="component" value="Unassembled WGS sequence"/>
</dbReference>